<evidence type="ECO:0000313" key="1">
    <source>
        <dbReference type="EMBL" id="SVD94481.1"/>
    </source>
</evidence>
<sequence>MSVTPIEPSERPSKAFPEVCWYVIDTAKDKVIEKKCKDMNPFLPLSQKTLDEELNFKIITYSQGEDSM</sequence>
<dbReference type="EMBL" id="UINC01183631">
    <property type="protein sequence ID" value="SVD94481.1"/>
    <property type="molecule type" value="Genomic_DNA"/>
</dbReference>
<organism evidence="1">
    <name type="scientific">marine metagenome</name>
    <dbReference type="NCBI Taxonomy" id="408172"/>
    <lineage>
        <taxon>unclassified sequences</taxon>
        <taxon>metagenomes</taxon>
        <taxon>ecological metagenomes</taxon>
    </lineage>
</organism>
<reference evidence="1" key="1">
    <citation type="submission" date="2018-05" db="EMBL/GenBank/DDBJ databases">
        <authorList>
            <person name="Lanie J.A."/>
            <person name="Ng W.-L."/>
            <person name="Kazmierczak K.M."/>
            <person name="Andrzejewski T.M."/>
            <person name="Davidsen T.M."/>
            <person name="Wayne K.J."/>
            <person name="Tettelin H."/>
            <person name="Glass J.I."/>
            <person name="Rusch D."/>
            <person name="Podicherti R."/>
            <person name="Tsui H.-C.T."/>
            <person name="Winkler M.E."/>
        </authorList>
    </citation>
    <scope>NUCLEOTIDE SEQUENCE</scope>
</reference>
<accession>A0A382ZG70</accession>
<dbReference type="AlphaFoldDB" id="A0A382ZG70"/>
<feature type="non-terminal residue" evidence="1">
    <location>
        <position position="68"/>
    </location>
</feature>
<name>A0A382ZG70_9ZZZZ</name>
<feature type="non-terminal residue" evidence="1">
    <location>
        <position position="1"/>
    </location>
</feature>
<gene>
    <name evidence="1" type="ORF">METZ01_LOCUS447335</name>
</gene>
<protein>
    <submittedName>
        <fullName evidence="1">Uncharacterized protein</fullName>
    </submittedName>
</protein>
<proteinExistence type="predicted"/>